<evidence type="ECO:0000313" key="1">
    <source>
        <dbReference type="EMBL" id="ORZ28849.1"/>
    </source>
</evidence>
<dbReference type="OrthoDB" id="2376927at2759"/>
<organism evidence="1 2">
    <name type="scientific">Lobosporangium transversale</name>
    <dbReference type="NCBI Taxonomy" id="64571"/>
    <lineage>
        <taxon>Eukaryota</taxon>
        <taxon>Fungi</taxon>
        <taxon>Fungi incertae sedis</taxon>
        <taxon>Mucoromycota</taxon>
        <taxon>Mortierellomycotina</taxon>
        <taxon>Mortierellomycetes</taxon>
        <taxon>Mortierellales</taxon>
        <taxon>Mortierellaceae</taxon>
        <taxon>Lobosporangium</taxon>
    </lineage>
</organism>
<reference evidence="1 2" key="1">
    <citation type="submission" date="2016-07" db="EMBL/GenBank/DDBJ databases">
        <title>Pervasive Adenine N6-methylation of Active Genes in Fungi.</title>
        <authorList>
            <consortium name="DOE Joint Genome Institute"/>
            <person name="Mondo S.J."/>
            <person name="Dannebaum R.O."/>
            <person name="Kuo R.C."/>
            <person name="Labutti K."/>
            <person name="Haridas S."/>
            <person name="Kuo A."/>
            <person name="Salamov A."/>
            <person name="Ahrendt S.R."/>
            <person name="Lipzen A."/>
            <person name="Sullivan W."/>
            <person name="Andreopoulos W.B."/>
            <person name="Clum A."/>
            <person name="Lindquist E."/>
            <person name="Daum C."/>
            <person name="Ramamoorthy G.K."/>
            <person name="Gryganskyi A."/>
            <person name="Culley D."/>
            <person name="Magnuson J.K."/>
            <person name="James T.Y."/>
            <person name="O'Malley M.A."/>
            <person name="Stajich J.E."/>
            <person name="Spatafora J.W."/>
            <person name="Visel A."/>
            <person name="Grigoriev I.V."/>
        </authorList>
    </citation>
    <scope>NUCLEOTIDE SEQUENCE [LARGE SCALE GENOMIC DNA]</scope>
    <source>
        <strain evidence="1 2">NRRL 3116</strain>
    </source>
</reference>
<accession>A0A1Y2H2P4</accession>
<sequence>MSTKNAKTSRPTFHASSLCNCNMSKMSLNPLHLPEIIPLVGDFLYEKDLLNCVRVSKTFHNAFIGLLYRRITVEPSSRYPSGEALQKHKKHIEEILFQNVFPEEYTILQGCARLQSINYWSQFQDEDMAALLRRITELNRLISRYCKFGQLSLQELLAGEQEVLDSGQMVRKTRVRRLCETVEALAFRTDNSGITQAILSNCPRLRTMEGSKITVTEIVNGAEWVSTELTSLVLDLEADVDQETEEGMAKARIAFRQLGRLTQLNSLAIAAGCQPNGRRTLDLRLRTGLDELANLKSLKVLMFGYGYLQRIELQDAVWIVDNWPSMRYLYGRLEVPMGVDTSVYDFLKSHNISIS</sequence>
<dbReference type="AlphaFoldDB" id="A0A1Y2H2P4"/>
<name>A0A1Y2H2P4_9FUNG</name>
<dbReference type="GeneID" id="33569227"/>
<evidence type="ECO:0000313" key="2">
    <source>
        <dbReference type="Proteomes" id="UP000193648"/>
    </source>
</evidence>
<protein>
    <recommendedName>
        <fullName evidence="3">F-box domain-containing protein</fullName>
    </recommendedName>
</protein>
<proteinExistence type="predicted"/>
<dbReference type="RefSeq" id="XP_021886522.1">
    <property type="nucleotide sequence ID" value="XM_022027384.1"/>
</dbReference>
<keyword evidence="2" id="KW-1185">Reference proteome</keyword>
<dbReference type="InParanoid" id="A0A1Y2H2P4"/>
<dbReference type="EMBL" id="MCFF01000001">
    <property type="protein sequence ID" value="ORZ28849.1"/>
    <property type="molecule type" value="Genomic_DNA"/>
</dbReference>
<dbReference type="InterPro" id="IPR032675">
    <property type="entry name" value="LRR_dom_sf"/>
</dbReference>
<dbReference type="Proteomes" id="UP000193648">
    <property type="component" value="Unassembled WGS sequence"/>
</dbReference>
<dbReference type="Gene3D" id="3.80.10.10">
    <property type="entry name" value="Ribonuclease Inhibitor"/>
    <property type="match status" value="1"/>
</dbReference>
<gene>
    <name evidence="1" type="ORF">BCR41DRAFT_382781</name>
</gene>
<comment type="caution">
    <text evidence="1">The sequence shown here is derived from an EMBL/GenBank/DDBJ whole genome shotgun (WGS) entry which is preliminary data.</text>
</comment>
<evidence type="ECO:0008006" key="3">
    <source>
        <dbReference type="Google" id="ProtNLM"/>
    </source>
</evidence>